<evidence type="ECO:0000313" key="1">
    <source>
        <dbReference type="EMBL" id="KAH3850280.1"/>
    </source>
</evidence>
<sequence>MITQTKLFTLGSARDHVQPRHEEVRETALMMGSDWLDLNVGTVTMTMKGHMATLSQSMELHKFTERTGSQMTLSPNRD</sequence>
<accession>A0A9D4L1U2</accession>
<gene>
    <name evidence="1" type="ORF">DPMN_092688</name>
</gene>
<protein>
    <submittedName>
        <fullName evidence="1">Uncharacterized protein</fullName>
    </submittedName>
</protein>
<keyword evidence="2" id="KW-1185">Reference proteome</keyword>
<comment type="caution">
    <text evidence="1">The sequence shown here is derived from an EMBL/GenBank/DDBJ whole genome shotgun (WGS) entry which is preliminary data.</text>
</comment>
<reference evidence="1" key="2">
    <citation type="submission" date="2020-11" db="EMBL/GenBank/DDBJ databases">
        <authorList>
            <person name="McCartney M.A."/>
            <person name="Auch B."/>
            <person name="Kono T."/>
            <person name="Mallez S."/>
            <person name="Becker A."/>
            <person name="Gohl D.M."/>
            <person name="Silverstein K.A.T."/>
            <person name="Koren S."/>
            <person name="Bechman K.B."/>
            <person name="Herman A."/>
            <person name="Abrahante J.E."/>
            <person name="Garbe J."/>
        </authorList>
    </citation>
    <scope>NUCLEOTIDE SEQUENCE</scope>
    <source>
        <strain evidence="1">Duluth1</strain>
        <tissue evidence="1">Whole animal</tissue>
    </source>
</reference>
<dbReference type="Proteomes" id="UP000828390">
    <property type="component" value="Unassembled WGS sequence"/>
</dbReference>
<dbReference type="AlphaFoldDB" id="A0A9D4L1U2"/>
<dbReference type="EMBL" id="JAIWYP010000003">
    <property type="protein sequence ID" value="KAH3850280.1"/>
    <property type="molecule type" value="Genomic_DNA"/>
</dbReference>
<reference evidence="1" key="1">
    <citation type="journal article" date="2019" name="bioRxiv">
        <title>The Genome of the Zebra Mussel, Dreissena polymorpha: A Resource for Invasive Species Research.</title>
        <authorList>
            <person name="McCartney M.A."/>
            <person name="Auch B."/>
            <person name="Kono T."/>
            <person name="Mallez S."/>
            <person name="Zhang Y."/>
            <person name="Obille A."/>
            <person name="Becker A."/>
            <person name="Abrahante J.E."/>
            <person name="Garbe J."/>
            <person name="Badalamenti J.P."/>
            <person name="Herman A."/>
            <person name="Mangelson H."/>
            <person name="Liachko I."/>
            <person name="Sullivan S."/>
            <person name="Sone E.D."/>
            <person name="Koren S."/>
            <person name="Silverstein K.A.T."/>
            <person name="Beckman K.B."/>
            <person name="Gohl D.M."/>
        </authorList>
    </citation>
    <scope>NUCLEOTIDE SEQUENCE</scope>
    <source>
        <strain evidence="1">Duluth1</strain>
        <tissue evidence="1">Whole animal</tissue>
    </source>
</reference>
<evidence type="ECO:0000313" key="2">
    <source>
        <dbReference type="Proteomes" id="UP000828390"/>
    </source>
</evidence>
<name>A0A9D4L1U2_DREPO</name>
<organism evidence="1 2">
    <name type="scientific">Dreissena polymorpha</name>
    <name type="common">Zebra mussel</name>
    <name type="synonym">Mytilus polymorpha</name>
    <dbReference type="NCBI Taxonomy" id="45954"/>
    <lineage>
        <taxon>Eukaryota</taxon>
        <taxon>Metazoa</taxon>
        <taxon>Spiralia</taxon>
        <taxon>Lophotrochozoa</taxon>
        <taxon>Mollusca</taxon>
        <taxon>Bivalvia</taxon>
        <taxon>Autobranchia</taxon>
        <taxon>Heteroconchia</taxon>
        <taxon>Euheterodonta</taxon>
        <taxon>Imparidentia</taxon>
        <taxon>Neoheterodontei</taxon>
        <taxon>Myida</taxon>
        <taxon>Dreissenoidea</taxon>
        <taxon>Dreissenidae</taxon>
        <taxon>Dreissena</taxon>
    </lineage>
</organism>
<proteinExistence type="predicted"/>